<feature type="region of interest" description="Disordered" evidence="2">
    <location>
        <begin position="1"/>
        <end position="64"/>
    </location>
</feature>
<feature type="domain" description="VPS9" evidence="3">
    <location>
        <begin position="187"/>
        <end position="332"/>
    </location>
</feature>
<dbReference type="PANTHER" id="PTHR23101:SF122">
    <property type="entry name" value="RABAPTIN-5-ASSOCIATED EXCHANGE FACTOR FOR RAB5"/>
    <property type="match status" value="1"/>
</dbReference>
<dbReference type="Pfam" id="PF02204">
    <property type="entry name" value="VPS9"/>
    <property type="match status" value="1"/>
</dbReference>
<dbReference type="OrthoDB" id="300289at2759"/>
<dbReference type="SMART" id="SM00167">
    <property type="entry name" value="VPS9"/>
    <property type="match status" value="1"/>
</dbReference>
<feature type="compositionally biased region" description="Basic and acidic residues" evidence="2">
    <location>
        <begin position="439"/>
        <end position="450"/>
    </location>
</feature>
<keyword evidence="5" id="KW-1185">Reference proteome</keyword>
<evidence type="ECO:0000313" key="5">
    <source>
        <dbReference type="Proteomes" id="UP000007799"/>
    </source>
</evidence>
<evidence type="ECO:0000256" key="1">
    <source>
        <dbReference type="SAM" id="Coils"/>
    </source>
</evidence>
<dbReference type="PANTHER" id="PTHR23101">
    <property type="entry name" value="RAB GDP/GTP EXCHANGE FACTOR"/>
    <property type="match status" value="1"/>
</dbReference>
<dbReference type="GO" id="GO:0016192">
    <property type="term" value="P:vesicle-mediated transport"/>
    <property type="evidence" value="ECO:0007669"/>
    <property type="project" value="InterPro"/>
</dbReference>
<feature type="compositionally biased region" description="Acidic residues" evidence="2">
    <location>
        <begin position="650"/>
        <end position="661"/>
    </location>
</feature>
<dbReference type="SUPFAM" id="SSF109993">
    <property type="entry name" value="VPS9 domain"/>
    <property type="match status" value="1"/>
</dbReference>
<dbReference type="Gene3D" id="1.10.246.120">
    <property type="match status" value="1"/>
</dbReference>
<feature type="compositionally biased region" description="Low complexity" evidence="2">
    <location>
        <begin position="22"/>
        <end position="41"/>
    </location>
</feature>
<dbReference type="Gene3D" id="1.20.1050.80">
    <property type="entry name" value="VPS9 domain"/>
    <property type="match status" value="1"/>
</dbReference>
<dbReference type="InterPro" id="IPR041545">
    <property type="entry name" value="DUF5601"/>
</dbReference>
<dbReference type="RefSeq" id="XP_004997377.1">
    <property type="nucleotide sequence ID" value="XM_004997320.1"/>
</dbReference>
<feature type="compositionally biased region" description="Polar residues" evidence="2">
    <location>
        <begin position="48"/>
        <end position="64"/>
    </location>
</feature>
<reference evidence="4" key="1">
    <citation type="submission" date="2009-08" db="EMBL/GenBank/DDBJ databases">
        <title>Annotation of Salpingoeca rosetta.</title>
        <authorList>
            <consortium name="The Broad Institute Genome Sequencing Platform"/>
            <person name="Russ C."/>
            <person name="Cuomo C."/>
            <person name="Burger G."/>
            <person name="Gray M.W."/>
            <person name="Holland P.W.H."/>
            <person name="King N."/>
            <person name="Lang F.B.F."/>
            <person name="Roger A.J."/>
            <person name="Ruiz-Trillo I."/>
            <person name="Young S.K."/>
            <person name="Zeng Q."/>
            <person name="Gargeya S."/>
            <person name="Alvarado L."/>
            <person name="Berlin A."/>
            <person name="Chapman S.B."/>
            <person name="Chen Z."/>
            <person name="Freedman E."/>
            <person name="Gellesch M."/>
            <person name="Goldberg J."/>
            <person name="Griggs A."/>
            <person name="Gujja S."/>
            <person name="Heilman E."/>
            <person name="Heiman D."/>
            <person name="Howarth C."/>
            <person name="Mehta T."/>
            <person name="Neiman D."/>
            <person name="Pearson M."/>
            <person name="Roberts A."/>
            <person name="Saif S."/>
            <person name="Shea T."/>
            <person name="Shenoy N."/>
            <person name="Sisk P."/>
            <person name="Stolte C."/>
            <person name="Sykes S."/>
            <person name="White J."/>
            <person name="Yandava C."/>
            <person name="Haas B."/>
            <person name="Nusbaum C."/>
            <person name="Birren B."/>
        </authorList>
    </citation>
    <scope>NUCLEOTIDE SEQUENCE [LARGE SCALE GENOMIC DNA]</scope>
    <source>
        <strain evidence="4">ATCC 50818</strain>
    </source>
</reference>
<dbReference type="InterPro" id="IPR045046">
    <property type="entry name" value="Vps9-like"/>
</dbReference>
<dbReference type="EMBL" id="GL832958">
    <property type="protein sequence ID" value="EGD80816.1"/>
    <property type="molecule type" value="Genomic_DNA"/>
</dbReference>
<dbReference type="KEGG" id="sre:PTSG_01402"/>
<feature type="compositionally biased region" description="Polar residues" evidence="2">
    <location>
        <begin position="552"/>
        <end position="561"/>
    </location>
</feature>
<organism evidence="5">
    <name type="scientific">Salpingoeca rosetta (strain ATCC 50818 / BSB-021)</name>
    <dbReference type="NCBI Taxonomy" id="946362"/>
    <lineage>
        <taxon>Eukaryota</taxon>
        <taxon>Choanoflagellata</taxon>
        <taxon>Craspedida</taxon>
        <taxon>Salpingoecidae</taxon>
        <taxon>Salpingoeca</taxon>
    </lineage>
</organism>
<dbReference type="InParanoid" id="F2U088"/>
<feature type="region of interest" description="Disordered" evidence="2">
    <location>
        <begin position="416"/>
        <end position="661"/>
    </location>
</feature>
<dbReference type="STRING" id="946362.F2U088"/>
<feature type="coiled-coil region" evidence="1">
    <location>
        <begin position="359"/>
        <end position="386"/>
    </location>
</feature>
<dbReference type="Pfam" id="PF18151">
    <property type="entry name" value="DUF5601"/>
    <property type="match status" value="1"/>
</dbReference>
<evidence type="ECO:0000256" key="2">
    <source>
        <dbReference type="SAM" id="MobiDB-lite"/>
    </source>
</evidence>
<feature type="compositionally biased region" description="Gly residues" evidence="2">
    <location>
        <begin position="452"/>
        <end position="461"/>
    </location>
</feature>
<dbReference type="GO" id="GO:0005085">
    <property type="term" value="F:guanyl-nucleotide exchange factor activity"/>
    <property type="evidence" value="ECO:0007669"/>
    <property type="project" value="InterPro"/>
</dbReference>
<dbReference type="eggNOG" id="KOG2319">
    <property type="taxonomic scope" value="Eukaryota"/>
</dbReference>
<dbReference type="GO" id="GO:0005829">
    <property type="term" value="C:cytosol"/>
    <property type="evidence" value="ECO:0007669"/>
    <property type="project" value="TreeGrafter"/>
</dbReference>
<protein>
    <recommendedName>
        <fullName evidence="3">VPS9 domain-containing protein</fullName>
    </recommendedName>
</protein>
<evidence type="ECO:0000313" key="4">
    <source>
        <dbReference type="EMBL" id="EGD80816.1"/>
    </source>
</evidence>
<dbReference type="InterPro" id="IPR003123">
    <property type="entry name" value="VPS9"/>
</dbReference>
<feature type="compositionally biased region" description="Acidic residues" evidence="2">
    <location>
        <begin position="567"/>
        <end position="576"/>
    </location>
</feature>
<dbReference type="GO" id="GO:0031267">
    <property type="term" value="F:small GTPase binding"/>
    <property type="evidence" value="ECO:0007669"/>
    <property type="project" value="TreeGrafter"/>
</dbReference>
<gene>
    <name evidence="4" type="ORF">PTSG_01402</name>
</gene>
<sequence>MSDTEARSRTASSDSSRRRPRTASSGDDSDTGTSTTSRASRFQWFRRSLSQRSNSSGDLSVTQQQATVKDKIKGFRSSLEAMMDKLMRDSSHGIDFLANLKKPAAQDVADQLKRFITKFEAEGDTMTPKQQIQSVQNFYQVLDERLTTSSLFAHMSDEQLDVIQAGAERHVMHHIYDMVFSREPDYAAQDMALQTRIRELRWIRPHHLDACIDLTNPDVVAELESAQEDLITVDAKRAPHDKLECIVTCAKNVFTILQKSASSQQAASADDFVPALIYTLIQANPPKLYSNIKFIQNFGNPRRHEAGEAGYYFTNLFSAAEFVRRLSASHLKMTQEQFESLMDGDASSVTEGLESIKLMRDSVDRLRRLENKQRVLQRDVDLLLDTLSELCASAVKPIGGAPDAEVTEYTRMLLTRDSSEGKRARRAVSSPASPFARRKWSENTDADARSLGDGGDGGGRAGSVVEESSEEEEEEEEEQGEEGEQEGESEGEGKQEEEEEEVQGRGDDVAVGEAETAEEEEQGEHDSCVDAQATSDNDDEQVDDVERVQAQISGSVSSVNKQRNEEKEEEEQQQEEGEGKGEEPEEEGEAEERQKQAVGRNDGTAAAVGAANAAPEEHRPSKTSGSCEDDNDLTSDRDGDSRPAASDGSSNDDDDEHHDQA</sequence>
<dbReference type="GO" id="GO:0030139">
    <property type="term" value="C:endocytic vesicle"/>
    <property type="evidence" value="ECO:0007669"/>
    <property type="project" value="TreeGrafter"/>
</dbReference>
<keyword evidence="1" id="KW-0175">Coiled coil</keyword>
<dbReference type="GeneID" id="16077974"/>
<dbReference type="InterPro" id="IPR037191">
    <property type="entry name" value="VPS9_dom_sf"/>
</dbReference>
<dbReference type="Proteomes" id="UP000007799">
    <property type="component" value="Unassembled WGS sequence"/>
</dbReference>
<dbReference type="PROSITE" id="PS51205">
    <property type="entry name" value="VPS9"/>
    <property type="match status" value="1"/>
</dbReference>
<proteinExistence type="predicted"/>
<dbReference type="AlphaFoldDB" id="F2U088"/>
<evidence type="ECO:0000259" key="3">
    <source>
        <dbReference type="PROSITE" id="PS51205"/>
    </source>
</evidence>
<feature type="compositionally biased region" description="Acidic residues" evidence="2">
    <location>
        <begin position="467"/>
        <end position="501"/>
    </location>
</feature>
<name>F2U088_SALR5</name>
<feature type="compositionally biased region" description="Low complexity" evidence="2">
    <location>
        <begin position="605"/>
        <end position="614"/>
    </location>
</feature>
<accession>F2U088</accession>